<evidence type="ECO:0000313" key="2">
    <source>
        <dbReference type="Proteomes" id="UP001056120"/>
    </source>
</evidence>
<sequence length="612" mass="69971">MKRREGYIDKDRVYKYSEKDSKQKGEVNRKREDKYHEDGNRGYKHKEERYWDDVERDHRHKLGRPREDSDRKKRSRDHTSEFESKKLKDGSHRHTNKSGGSLIYDDRVAGHKDNKDVRRDSSNNNKDEVGDYKSRSIQDRRLESKSHMNDAKIDPNFERGTSSPRNDDMEITANHSRQRSSLNCKYYPSRDHHRVSKQEETKYTDIVHGERSHHNFISNRDLSDKVCNNDLSAKKRLKPDSQLSPSSTNKNSSNLPPQPPFKAGSDNLLGFGSSEDDRGKISDRNWKSVDHDLGRTQTNWNNFSNWPYMPFHHFPPPMFNPFMYQSVLPMLGGPPMNMNHATMPYHFTGGGFGNWDHGSTELNGQSWESNVVSDSVDLQSAVKKSEDPVHGHTDEIWSGHTGPHIEVEENNLDFNTPEVTKDFNTPEVTKVTESSNVSMVGKDDDTLISRVYLSKIDISKDLSRPELYDQCASIFLDLDQASLVSDECDCKILFLQQGVEDDINNGASLFDAVDDSVFKKAMSLYTKQKECDTAVGTPVEDQEKKNTEVDHPVENQEKENCEVKVNNDDDSKEVDKPSGSGSLMVLTNLSTSELIEFGSVNFSRIHSPESTH</sequence>
<proteinExistence type="predicted"/>
<dbReference type="EMBL" id="CM042044">
    <property type="protein sequence ID" value="KAI3687442.1"/>
    <property type="molecule type" value="Genomic_DNA"/>
</dbReference>
<gene>
    <name evidence="1" type="ORF">L1987_81138</name>
</gene>
<name>A0ACB8YNY8_9ASTR</name>
<reference evidence="1 2" key="2">
    <citation type="journal article" date="2022" name="Mol. Ecol. Resour.">
        <title>The genomes of chicory, endive, great burdock and yacon provide insights into Asteraceae paleo-polyploidization history and plant inulin production.</title>
        <authorList>
            <person name="Fan W."/>
            <person name="Wang S."/>
            <person name="Wang H."/>
            <person name="Wang A."/>
            <person name="Jiang F."/>
            <person name="Liu H."/>
            <person name="Zhao H."/>
            <person name="Xu D."/>
            <person name="Zhang Y."/>
        </authorList>
    </citation>
    <scope>NUCLEOTIDE SEQUENCE [LARGE SCALE GENOMIC DNA]</scope>
    <source>
        <strain evidence="2">cv. Yunnan</strain>
        <tissue evidence="1">Leaves</tissue>
    </source>
</reference>
<dbReference type="Proteomes" id="UP001056120">
    <property type="component" value="Linkage Group LG27"/>
</dbReference>
<reference evidence="2" key="1">
    <citation type="journal article" date="2022" name="Mol. Ecol. Resour.">
        <title>The genomes of chicory, endive, great burdock and yacon provide insights into Asteraceae palaeo-polyploidization history and plant inulin production.</title>
        <authorList>
            <person name="Fan W."/>
            <person name="Wang S."/>
            <person name="Wang H."/>
            <person name="Wang A."/>
            <person name="Jiang F."/>
            <person name="Liu H."/>
            <person name="Zhao H."/>
            <person name="Xu D."/>
            <person name="Zhang Y."/>
        </authorList>
    </citation>
    <scope>NUCLEOTIDE SEQUENCE [LARGE SCALE GENOMIC DNA]</scope>
    <source>
        <strain evidence="2">cv. Yunnan</strain>
    </source>
</reference>
<organism evidence="1 2">
    <name type="scientific">Smallanthus sonchifolius</name>
    <dbReference type="NCBI Taxonomy" id="185202"/>
    <lineage>
        <taxon>Eukaryota</taxon>
        <taxon>Viridiplantae</taxon>
        <taxon>Streptophyta</taxon>
        <taxon>Embryophyta</taxon>
        <taxon>Tracheophyta</taxon>
        <taxon>Spermatophyta</taxon>
        <taxon>Magnoliopsida</taxon>
        <taxon>eudicotyledons</taxon>
        <taxon>Gunneridae</taxon>
        <taxon>Pentapetalae</taxon>
        <taxon>asterids</taxon>
        <taxon>campanulids</taxon>
        <taxon>Asterales</taxon>
        <taxon>Asteraceae</taxon>
        <taxon>Asteroideae</taxon>
        <taxon>Heliantheae alliance</taxon>
        <taxon>Millerieae</taxon>
        <taxon>Smallanthus</taxon>
    </lineage>
</organism>
<comment type="caution">
    <text evidence="1">The sequence shown here is derived from an EMBL/GenBank/DDBJ whole genome shotgun (WGS) entry which is preliminary data.</text>
</comment>
<keyword evidence="2" id="KW-1185">Reference proteome</keyword>
<accession>A0ACB8YNY8</accession>
<evidence type="ECO:0000313" key="1">
    <source>
        <dbReference type="EMBL" id="KAI3687442.1"/>
    </source>
</evidence>
<protein>
    <submittedName>
        <fullName evidence="1">Uncharacterized protein</fullName>
    </submittedName>
</protein>